<evidence type="ECO:0000313" key="8">
    <source>
        <dbReference type="EMBL" id="RVT83888.1"/>
    </source>
</evidence>
<dbReference type="GO" id="GO:0005886">
    <property type="term" value="C:plasma membrane"/>
    <property type="evidence" value="ECO:0007669"/>
    <property type="project" value="UniProtKB-SubCell"/>
</dbReference>
<feature type="transmembrane region" description="Helical" evidence="7">
    <location>
        <begin position="27"/>
        <end position="49"/>
    </location>
</feature>
<dbReference type="AlphaFoldDB" id="A0A3S2VD33"/>
<evidence type="ECO:0000313" key="9">
    <source>
        <dbReference type="Proteomes" id="UP000288587"/>
    </source>
</evidence>
<keyword evidence="6 7" id="KW-0472">Membrane</keyword>
<keyword evidence="9" id="KW-1185">Reference proteome</keyword>
<dbReference type="PANTHER" id="PTHR33884:SF7">
    <property type="entry name" value="BSL8023 PROTEIN"/>
    <property type="match status" value="1"/>
</dbReference>
<evidence type="ECO:0000256" key="2">
    <source>
        <dbReference type="ARBA" id="ARBA00011006"/>
    </source>
</evidence>
<evidence type="ECO:0000256" key="4">
    <source>
        <dbReference type="ARBA" id="ARBA00022692"/>
    </source>
</evidence>
<comment type="similarity">
    <text evidence="2">Belongs to the UPF0410 family.</text>
</comment>
<gene>
    <name evidence="8" type="ORF">EOD73_14930</name>
</gene>
<evidence type="ECO:0000256" key="6">
    <source>
        <dbReference type="ARBA" id="ARBA00023136"/>
    </source>
</evidence>
<feature type="transmembrane region" description="Helical" evidence="7">
    <location>
        <begin position="56"/>
        <end position="76"/>
    </location>
</feature>
<dbReference type="InterPro" id="IPR007341">
    <property type="entry name" value="Transgly_assoc"/>
</dbReference>
<organism evidence="8 9">
    <name type="scientific">Inhella crocodyli</name>
    <dbReference type="NCBI Taxonomy" id="2499851"/>
    <lineage>
        <taxon>Bacteria</taxon>
        <taxon>Pseudomonadati</taxon>
        <taxon>Pseudomonadota</taxon>
        <taxon>Betaproteobacteria</taxon>
        <taxon>Burkholderiales</taxon>
        <taxon>Sphaerotilaceae</taxon>
        <taxon>Inhella</taxon>
    </lineage>
</organism>
<accession>A0A3S2VD33</accession>
<evidence type="ECO:0000256" key="3">
    <source>
        <dbReference type="ARBA" id="ARBA00022475"/>
    </source>
</evidence>
<evidence type="ECO:0000256" key="5">
    <source>
        <dbReference type="ARBA" id="ARBA00022989"/>
    </source>
</evidence>
<proteinExistence type="inferred from homology"/>
<dbReference type="OrthoDB" id="9811343at2"/>
<reference evidence="8 9" key="1">
    <citation type="submission" date="2019-01" db="EMBL/GenBank/DDBJ databases">
        <authorList>
            <person name="Chen W.-M."/>
        </authorList>
    </citation>
    <scope>NUCLEOTIDE SEQUENCE [LARGE SCALE GENOMIC DNA]</scope>
    <source>
        <strain evidence="8 9">CCP-18</strain>
    </source>
</reference>
<dbReference type="EMBL" id="SACM01000004">
    <property type="protein sequence ID" value="RVT83888.1"/>
    <property type="molecule type" value="Genomic_DNA"/>
</dbReference>
<keyword evidence="3" id="KW-1003">Cell membrane</keyword>
<keyword evidence="5 7" id="KW-1133">Transmembrane helix</keyword>
<comment type="subcellular location">
    <subcellularLocation>
        <location evidence="1">Cell membrane</location>
        <topology evidence="1">Multi-pass membrane protein</topology>
    </subcellularLocation>
</comment>
<comment type="caution">
    <text evidence="8">The sequence shown here is derived from an EMBL/GenBank/DDBJ whole genome shotgun (WGS) entry which is preliminary data.</text>
</comment>
<evidence type="ECO:0000256" key="7">
    <source>
        <dbReference type="SAM" id="Phobius"/>
    </source>
</evidence>
<dbReference type="PANTHER" id="PTHR33884">
    <property type="entry name" value="UPF0410 PROTEIN YMGE"/>
    <property type="match status" value="1"/>
</dbReference>
<dbReference type="Pfam" id="PF04226">
    <property type="entry name" value="Transgly_assoc"/>
    <property type="match status" value="1"/>
</dbReference>
<dbReference type="Proteomes" id="UP000288587">
    <property type="component" value="Unassembled WGS sequence"/>
</dbReference>
<evidence type="ECO:0000256" key="1">
    <source>
        <dbReference type="ARBA" id="ARBA00004651"/>
    </source>
</evidence>
<keyword evidence="4 7" id="KW-0812">Transmembrane</keyword>
<name>A0A3S2VD33_9BURK</name>
<protein>
    <submittedName>
        <fullName evidence="8">GlsB/YeaQ/YmgE family stress response membrane protein</fullName>
    </submittedName>
</protein>
<sequence>MGMVLVTLLGLVVGVVAKLLMPGKDPGGWIVTALLGIAGSWIGSWLMGALGLSGQLMAFAAAVAGPMILLAVYRLIKGKST</sequence>